<keyword evidence="3" id="KW-1185">Reference proteome</keyword>
<reference evidence="2 3" key="1">
    <citation type="submission" date="2018-07" db="EMBL/GenBank/DDBJ databases">
        <title>Genomic Encyclopedia of Type Strains, Phase III (KMG-III): the genomes of soil and plant-associated and newly described type strains.</title>
        <authorList>
            <person name="Whitman W."/>
        </authorList>
    </citation>
    <scope>NUCLEOTIDE SEQUENCE [LARGE SCALE GENOMIC DNA]</scope>
    <source>
        <strain evidence="2 3">31-25a</strain>
    </source>
</reference>
<protein>
    <recommendedName>
        <fullName evidence="4">Invasion protein IalB</fullName>
    </recommendedName>
</protein>
<evidence type="ECO:0000313" key="2">
    <source>
        <dbReference type="EMBL" id="RCW78150.1"/>
    </source>
</evidence>
<dbReference type="AlphaFoldDB" id="A0A368YD31"/>
<evidence type="ECO:0000256" key="1">
    <source>
        <dbReference type="SAM" id="SignalP"/>
    </source>
</evidence>
<dbReference type="OrthoDB" id="7705693at2"/>
<evidence type="ECO:0000313" key="3">
    <source>
        <dbReference type="Proteomes" id="UP000253324"/>
    </source>
</evidence>
<dbReference type="EMBL" id="QPJM01000029">
    <property type="protein sequence ID" value="RCW78150.1"/>
    <property type="molecule type" value="Genomic_DNA"/>
</dbReference>
<gene>
    <name evidence="2" type="ORF">C7476_12918</name>
</gene>
<name>A0A368YD31_9HYPH</name>
<evidence type="ECO:0008006" key="4">
    <source>
        <dbReference type="Google" id="ProtNLM"/>
    </source>
</evidence>
<accession>A0A368YD31</accession>
<sequence>MHLFARTALAVAALTVPCTAAETVTKYGSAAGWDIYVKSSTGPGCMIMRDNADGETQVQIGIDATAAPRGYLALYSKKPTKITAGEKISVVFDVDGEKYTGVAKGQGMEGYEGAFVPFNNLDFIYDLAKKKALTITSKGRRTVVVDLTGTDNAFKALRECQAAQK</sequence>
<feature type="signal peptide" evidence="1">
    <location>
        <begin position="1"/>
        <end position="20"/>
    </location>
</feature>
<comment type="caution">
    <text evidence="2">The sequence shown here is derived from an EMBL/GenBank/DDBJ whole genome shotgun (WGS) entry which is preliminary data.</text>
</comment>
<feature type="chain" id="PRO_5016644929" description="Invasion protein IalB" evidence="1">
    <location>
        <begin position="21"/>
        <end position="165"/>
    </location>
</feature>
<proteinExistence type="predicted"/>
<organism evidence="2 3">
    <name type="scientific">Phyllobacterium bourgognense</name>
    <dbReference type="NCBI Taxonomy" id="314236"/>
    <lineage>
        <taxon>Bacteria</taxon>
        <taxon>Pseudomonadati</taxon>
        <taxon>Pseudomonadota</taxon>
        <taxon>Alphaproteobacteria</taxon>
        <taxon>Hyphomicrobiales</taxon>
        <taxon>Phyllobacteriaceae</taxon>
        <taxon>Phyllobacterium</taxon>
    </lineage>
</organism>
<dbReference type="Proteomes" id="UP000253324">
    <property type="component" value="Unassembled WGS sequence"/>
</dbReference>
<keyword evidence="1" id="KW-0732">Signal</keyword>
<dbReference type="RefSeq" id="WP_112531277.1">
    <property type="nucleotide sequence ID" value="NZ_QPJM01000029.1"/>
</dbReference>